<dbReference type="InterPro" id="IPR026992">
    <property type="entry name" value="DIOX_N"/>
</dbReference>
<dbReference type="AlphaFoldDB" id="A0A7J6GDY5"/>
<dbReference type="InterPro" id="IPR044861">
    <property type="entry name" value="IPNS-like_FE2OG_OXY"/>
</dbReference>
<comment type="caution">
    <text evidence="4">The sequence shown here is derived from an EMBL/GenBank/DDBJ whole genome shotgun (WGS) entry which is preliminary data.</text>
</comment>
<dbReference type="SUPFAM" id="SSF51197">
    <property type="entry name" value="Clavaminate synthase-like"/>
    <property type="match status" value="3"/>
</dbReference>
<dbReference type="PROSITE" id="PS51471">
    <property type="entry name" value="FE2OG_OXY"/>
    <property type="match status" value="2"/>
</dbReference>
<protein>
    <recommendedName>
        <fullName evidence="3">Fe2OG dioxygenase domain-containing protein</fullName>
    </recommendedName>
</protein>
<accession>A0A7J6GDY5</accession>
<feature type="domain" description="Fe2OG dioxygenase" evidence="3">
    <location>
        <begin position="687"/>
        <end position="789"/>
    </location>
</feature>
<dbReference type="GO" id="GO:0046872">
    <property type="term" value="F:metal ion binding"/>
    <property type="evidence" value="ECO:0007669"/>
    <property type="project" value="UniProtKB-KW"/>
</dbReference>
<evidence type="ECO:0000256" key="1">
    <source>
        <dbReference type="ARBA" id="ARBA00022723"/>
    </source>
</evidence>
<evidence type="ECO:0000256" key="2">
    <source>
        <dbReference type="ARBA" id="ARBA00023004"/>
    </source>
</evidence>
<dbReference type="PANTHER" id="PTHR47990">
    <property type="entry name" value="2-OXOGLUTARATE (2OG) AND FE(II)-DEPENDENT OXYGENASE SUPERFAMILY PROTEIN-RELATED"/>
    <property type="match status" value="1"/>
</dbReference>
<dbReference type="Pfam" id="PF03171">
    <property type="entry name" value="2OG-FeII_Oxy"/>
    <property type="match status" value="2"/>
</dbReference>
<dbReference type="Proteomes" id="UP000525078">
    <property type="component" value="Unassembled WGS sequence"/>
</dbReference>
<keyword evidence="2" id="KW-0408">Iron</keyword>
<dbReference type="InterPro" id="IPR050231">
    <property type="entry name" value="Iron_ascorbate_oxido_reductase"/>
</dbReference>
<dbReference type="Gene3D" id="2.60.120.330">
    <property type="entry name" value="B-lactam Antibiotic, Isopenicillin N Synthase, Chain"/>
    <property type="match status" value="3"/>
</dbReference>
<evidence type="ECO:0000259" key="3">
    <source>
        <dbReference type="PROSITE" id="PS51471"/>
    </source>
</evidence>
<proteinExistence type="predicted"/>
<evidence type="ECO:0000313" key="4">
    <source>
        <dbReference type="EMBL" id="KAF4381161.1"/>
    </source>
</evidence>
<dbReference type="InterPro" id="IPR005123">
    <property type="entry name" value="Oxoglu/Fe-dep_dioxygenase_dom"/>
</dbReference>
<organism evidence="4 5">
    <name type="scientific">Cannabis sativa</name>
    <name type="common">Hemp</name>
    <name type="synonym">Marijuana</name>
    <dbReference type="NCBI Taxonomy" id="3483"/>
    <lineage>
        <taxon>Eukaryota</taxon>
        <taxon>Viridiplantae</taxon>
        <taxon>Streptophyta</taxon>
        <taxon>Embryophyta</taxon>
        <taxon>Tracheophyta</taxon>
        <taxon>Spermatophyta</taxon>
        <taxon>Magnoliopsida</taxon>
        <taxon>eudicotyledons</taxon>
        <taxon>Gunneridae</taxon>
        <taxon>Pentapetalae</taxon>
        <taxon>rosids</taxon>
        <taxon>fabids</taxon>
        <taxon>Rosales</taxon>
        <taxon>Cannabaceae</taxon>
        <taxon>Cannabis</taxon>
    </lineage>
</organism>
<name>A0A7J6GDY5_CANSA</name>
<gene>
    <name evidence="4" type="ORF">F8388_012083</name>
</gene>
<dbReference type="Pfam" id="PF14226">
    <property type="entry name" value="DIOX_N"/>
    <property type="match status" value="3"/>
</dbReference>
<dbReference type="EMBL" id="JAATIP010000063">
    <property type="protein sequence ID" value="KAF4381161.1"/>
    <property type="molecule type" value="Genomic_DNA"/>
</dbReference>
<feature type="domain" description="Fe2OG dioxygenase" evidence="3">
    <location>
        <begin position="366"/>
        <end position="468"/>
    </location>
</feature>
<evidence type="ECO:0000313" key="5">
    <source>
        <dbReference type="Proteomes" id="UP000525078"/>
    </source>
</evidence>
<dbReference type="InterPro" id="IPR027443">
    <property type="entry name" value="IPNS-like_sf"/>
</dbReference>
<reference evidence="4 5" key="1">
    <citation type="journal article" date="2020" name="bioRxiv">
        <title>Sequence and annotation of 42 cannabis genomes reveals extensive copy number variation in cannabinoid synthesis and pathogen resistance genes.</title>
        <authorList>
            <person name="Mckernan K.J."/>
            <person name="Helbert Y."/>
            <person name="Kane L.T."/>
            <person name="Ebling H."/>
            <person name="Zhang L."/>
            <person name="Liu B."/>
            <person name="Eaton Z."/>
            <person name="Mclaughlin S."/>
            <person name="Kingan S."/>
            <person name="Baybayan P."/>
            <person name="Concepcion G."/>
            <person name="Jordan M."/>
            <person name="Riva A."/>
            <person name="Barbazuk W."/>
            <person name="Harkins T."/>
        </authorList>
    </citation>
    <scope>NUCLEOTIDE SEQUENCE [LARGE SCALE GENOMIC DNA]</scope>
    <source>
        <strain evidence="5">cv. Jamaican Lion 4</strain>
        <tissue evidence="4">Leaf</tissue>
    </source>
</reference>
<sequence length="835" mass="94629">MSITSSDSEYQCIAPIDFISMTKVPESHTWVLNPCDENLLESIPTIDLLDPNAISLIRHACEKWGIFHVINHGVSSQLLDEVELQTRGLFSLPFDQKLQAFRSANSISGYGTCRRSCLHPKRMWSEGFTIVESPKQDVHKLWPHDHHQRNHFCKLPLLNPLRKKNTYLNIMSITSSDSEYQCIAPIDFISMTKVPESHTWVLHPCDENLLESIPTIDLLDPNAISLIRHACEKWGIFHVINHGVSSQLLDEVELQTRGLFSLPFDQKLQAFRSANSISGYGTCRRSCLHPKRMWSEGFTIVESPKQDVHKLWPHDHHQRNHFCDVMVMYRNEMNKLAETLLDLMFGSLGLTQEDTKQVKPKTGLKNPYGPLQLNSYPICPDPTKAMGLAAHTDTSLLTLLYQSNTPTSLQIFKEGIGWVPVHPLNGALIVNLGDLMQILSNGRFKSVLHRAVVNNTHHRISVANFYGPPNDVKLSPLIQLAKGKKNTYLNKMSITSSDSEYQCIAPIDFISMTKVPESHTWVLNPCDENLLESIPTIDLLDPNAISLIRHACEKWGIFHVINHGVSSQLLDEVELQTRGLFSLPFDQKLQAFRSANSFSGYGTSRKSCLHPKRMWSEGFTIFESPKEDVHKLWPHDHHQRNHFCDVMVMCRNEMNKLAETLLDLMFGSLGLTQEDTKQVKPKTGWKNPYGPLQLNSYPICPDPTKAMGLAAHTDTSFLTLLYQSNTHTGLQIFKEEIGWVPVHPLNGALIVNLGDLMQILSNGQFKSVLHCAVVNNTHHRVSVANFYGPSNDVKLSPLIQLGNIDHLPLYRSVTWKEYLEIKAKHNTKALEFIKN</sequence>
<keyword evidence="1" id="KW-0479">Metal-binding</keyword>